<gene>
    <name evidence="6" type="ORF">ASPSYDRAFT_150199</name>
</gene>
<dbReference type="RefSeq" id="XP_040703508.1">
    <property type="nucleotide sequence ID" value="XM_040841980.1"/>
</dbReference>
<feature type="transmembrane region" description="Helical" evidence="2">
    <location>
        <begin position="566"/>
        <end position="586"/>
    </location>
</feature>
<feature type="transmembrane region" description="Helical" evidence="2">
    <location>
        <begin position="528"/>
        <end position="546"/>
    </location>
</feature>
<feature type="transmembrane region" description="Helical" evidence="2">
    <location>
        <begin position="143"/>
        <end position="164"/>
    </location>
</feature>
<keyword evidence="2" id="KW-0472">Membrane</keyword>
<feature type="domain" description="Protein YTP1-like C-terminal" evidence="5">
    <location>
        <begin position="300"/>
        <end position="587"/>
    </location>
</feature>
<feature type="transmembrane region" description="Helical" evidence="2">
    <location>
        <begin position="75"/>
        <end position="98"/>
    </location>
</feature>
<feature type="region of interest" description="Disordered" evidence="1">
    <location>
        <begin position="209"/>
        <end position="237"/>
    </location>
</feature>
<dbReference type="PANTHER" id="PTHR31685">
    <property type="entry name" value="INTEGRAL MEMBRANE PROTEIN (AFU_ORTHOLOGUE AFUA_6G12730)-RELATED"/>
    <property type="match status" value="1"/>
</dbReference>
<dbReference type="InterPro" id="IPR018827">
    <property type="entry name" value="YTP1_C"/>
</dbReference>
<feature type="chain" id="PRO_5012860691" description="Cytochrome b561 domain-containing protein" evidence="3">
    <location>
        <begin position="24"/>
        <end position="606"/>
    </location>
</feature>
<protein>
    <recommendedName>
        <fullName evidence="8">Cytochrome b561 domain-containing protein</fullName>
    </recommendedName>
</protein>
<feature type="signal peptide" evidence="3">
    <location>
        <begin position="1"/>
        <end position="23"/>
    </location>
</feature>
<dbReference type="GeneID" id="63758053"/>
<evidence type="ECO:0000256" key="3">
    <source>
        <dbReference type="SAM" id="SignalP"/>
    </source>
</evidence>
<keyword evidence="3" id="KW-0732">Signal</keyword>
<feature type="transmembrane region" description="Helical" evidence="2">
    <location>
        <begin position="334"/>
        <end position="355"/>
    </location>
</feature>
<dbReference type="PANTHER" id="PTHR31685:SF3">
    <property type="entry name" value="INTEGRAL MEMBRANE PROTEIN (AFU_ORTHOLOGUE AFUA_6G12730)"/>
    <property type="match status" value="1"/>
</dbReference>
<dbReference type="Pfam" id="PF10355">
    <property type="entry name" value="Ytp1"/>
    <property type="match status" value="1"/>
</dbReference>
<accession>A0A1L9TJW8</accession>
<keyword evidence="2" id="KW-0812">Transmembrane</keyword>
<feature type="transmembrane region" description="Helical" evidence="2">
    <location>
        <begin position="499"/>
        <end position="516"/>
    </location>
</feature>
<dbReference type="EMBL" id="KV878585">
    <property type="protein sequence ID" value="OJJ59702.1"/>
    <property type="molecule type" value="Genomic_DNA"/>
</dbReference>
<proteinExistence type="predicted"/>
<dbReference type="AlphaFoldDB" id="A0A1L9TJW8"/>
<organism evidence="6 7">
    <name type="scientific">Aspergillus sydowii CBS 593.65</name>
    <dbReference type="NCBI Taxonomy" id="1036612"/>
    <lineage>
        <taxon>Eukaryota</taxon>
        <taxon>Fungi</taxon>
        <taxon>Dikarya</taxon>
        <taxon>Ascomycota</taxon>
        <taxon>Pezizomycotina</taxon>
        <taxon>Eurotiomycetes</taxon>
        <taxon>Eurotiomycetidae</taxon>
        <taxon>Eurotiales</taxon>
        <taxon>Aspergillaceae</taxon>
        <taxon>Aspergillus</taxon>
        <taxon>Aspergillus subgen. Nidulantes</taxon>
    </lineage>
</organism>
<keyword evidence="7" id="KW-1185">Reference proteome</keyword>
<dbReference type="Pfam" id="PF10348">
    <property type="entry name" value="DUF2427"/>
    <property type="match status" value="1"/>
</dbReference>
<reference evidence="7" key="1">
    <citation type="journal article" date="2017" name="Genome Biol.">
        <title>Comparative genomics reveals high biological diversity and specific adaptations in the industrially and medically important fungal genus Aspergillus.</title>
        <authorList>
            <person name="de Vries R.P."/>
            <person name="Riley R."/>
            <person name="Wiebenga A."/>
            <person name="Aguilar-Osorio G."/>
            <person name="Amillis S."/>
            <person name="Uchima C.A."/>
            <person name="Anderluh G."/>
            <person name="Asadollahi M."/>
            <person name="Askin M."/>
            <person name="Barry K."/>
            <person name="Battaglia E."/>
            <person name="Bayram O."/>
            <person name="Benocci T."/>
            <person name="Braus-Stromeyer S.A."/>
            <person name="Caldana C."/>
            <person name="Canovas D."/>
            <person name="Cerqueira G.C."/>
            <person name="Chen F."/>
            <person name="Chen W."/>
            <person name="Choi C."/>
            <person name="Clum A."/>
            <person name="Dos Santos R.A."/>
            <person name="Damasio A.R."/>
            <person name="Diallinas G."/>
            <person name="Emri T."/>
            <person name="Fekete E."/>
            <person name="Flipphi M."/>
            <person name="Freyberg S."/>
            <person name="Gallo A."/>
            <person name="Gournas C."/>
            <person name="Habgood R."/>
            <person name="Hainaut M."/>
            <person name="Harispe M.L."/>
            <person name="Henrissat B."/>
            <person name="Hilden K.S."/>
            <person name="Hope R."/>
            <person name="Hossain A."/>
            <person name="Karabika E."/>
            <person name="Karaffa L."/>
            <person name="Karanyi Z."/>
            <person name="Krasevec N."/>
            <person name="Kuo A."/>
            <person name="Kusch H."/>
            <person name="LaButti K."/>
            <person name="Lagendijk E.L."/>
            <person name="Lapidus A."/>
            <person name="Levasseur A."/>
            <person name="Lindquist E."/>
            <person name="Lipzen A."/>
            <person name="Logrieco A.F."/>
            <person name="MacCabe A."/>
            <person name="Maekelae M.R."/>
            <person name="Malavazi I."/>
            <person name="Melin P."/>
            <person name="Meyer V."/>
            <person name="Mielnichuk N."/>
            <person name="Miskei M."/>
            <person name="Molnar A.P."/>
            <person name="Mule G."/>
            <person name="Ngan C.Y."/>
            <person name="Orejas M."/>
            <person name="Orosz E."/>
            <person name="Ouedraogo J.P."/>
            <person name="Overkamp K.M."/>
            <person name="Park H.-S."/>
            <person name="Perrone G."/>
            <person name="Piumi F."/>
            <person name="Punt P.J."/>
            <person name="Ram A.F."/>
            <person name="Ramon A."/>
            <person name="Rauscher S."/>
            <person name="Record E."/>
            <person name="Riano-Pachon D.M."/>
            <person name="Robert V."/>
            <person name="Roehrig J."/>
            <person name="Ruller R."/>
            <person name="Salamov A."/>
            <person name="Salih N.S."/>
            <person name="Samson R.A."/>
            <person name="Sandor E."/>
            <person name="Sanguinetti M."/>
            <person name="Schuetze T."/>
            <person name="Sepcic K."/>
            <person name="Shelest E."/>
            <person name="Sherlock G."/>
            <person name="Sophianopoulou V."/>
            <person name="Squina F.M."/>
            <person name="Sun H."/>
            <person name="Susca A."/>
            <person name="Todd R.B."/>
            <person name="Tsang A."/>
            <person name="Unkles S.E."/>
            <person name="van de Wiele N."/>
            <person name="van Rossen-Uffink D."/>
            <person name="Oliveira J.V."/>
            <person name="Vesth T.C."/>
            <person name="Visser J."/>
            <person name="Yu J.-H."/>
            <person name="Zhou M."/>
            <person name="Andersen M.R."/>
            <person name="Archer D.B."/>
            <person name="Baker S.E."/>
            <person name="Benoit I."/>
            <person name="Brakhage A.A."/>
            <person name="Braus G.H."/>
            <person name="Fischer R."/>
            <person name="Frisvad J.C."/>
            <person name="Goldman G.H."/>
            <person name="Houbraken J."/>
            <person name="Oakley B."/>
            <person name="Pocsi I."/>
            <person name="Scazzocchio C."/>
            <person name="Seiboth B."/>
            <person name="vanKuyk P.A."/>
            <person name="Wortman J."/>
            <person name="Dyer P.S."/>
            <person name="Grigoriev I.V."/>
        </authorList>
    </citation>
    <scope>NUCLEOTIDE SEQUENCE [LARGE SCALE GENOMIC DNA]</scope>
    <source>
        <strain evidence="7">CBS 593.65</strain>
    </source>
</reference>
<evidence type="ECO:0000313" key="6">
    <source>
        <dbReference type="EMBL" id="OJJ59702.1"/>
    </source>
</evidence>
<name>A0A1L9TJW8_9EURO</name>
<evidence type="ECO:0000313" key="7">
    <source>
        <dbReference type="Proteomes" id="UP000184356"/>
    </source>
</evidence>
<dbReference type="VEuPathDB" id="FungiDB:ASPSYDRAFT_150199"/>
<dbReference type="Gene3D" id="1.20.120.1770">
    <property type="match status" value="1"/>
</dbReference>
<evidence type="ECO:0000256" key="2">
    <source>
        <dbReference type="SAM" id="Phobius"/>
    </source>
</evidence>
<feature type="domain" description="DUF2427" evidence="4">
    <location>
        <begin position="63"/>
        <end position="163"/>
    </location>
</feature>
<sequence>MLPRISRAALAAFLLASVATALAHGDDAHSHGMDSEMDMDMDVGHGHAMNTSSAEQPHPAEHWPMSYFAYGKHTGWIVAHIALMVVAWCFVLPAAVMLSVARSRLALLLQFAFLVVNAVGLFVGIVYNSQTPDLYVNNAHHKIGWVATLVVAVQVVMALIFAYAGRGEKTDGEQDAYERAQFLPVSTDDETAESPTGLPAGIRHEYRWSRDSGQGTERNTASLHSRTSSACASPADEYDDGFVKPEEELPEQATQSRGFMANRVLDRFLARRVPALVSGRALRVLDFLYHVIDRVILPFGFVAIATGGVTYGGIMRGREIFNGLAHFIKGGIFFWYGILTLGRFMGCWADLGWAWNVKPPREIVGWKAKIRSGEFTESAVIFSYGVSNVFLENLNSGGSWSSTDFEHASIAIMFFGGGLCGMLFESKRVKNWLNSTIIRAPSHLEARETGHTSWRAPDTQDVSLNPMPALVILLLGMMMGSHHQNSMTSTMIHKQWGNMLIGFALARAMTYVLMYLKPPTSYLPSRPPTEIVASFCLIAGGLIFMLSTRNVVEAIEYYELDAMFTFTVGMGFTAFIMACEIVLISIKAWAVKRKARPQLAPYRFPA</sequence>
<feature type="transmembrane region" description="Helical" evidence="2">
    <location>
        <begin position="462"/>
        <end position="479"/>
    </location>
</feature>
<feature type="compositionally biased region" description="Polar residues" evidence="1">
    <location>
        <begin position="211"/>
        <end position="231"/>
    </location>
</feature>
<evidence type="ECO:0000259" key="5">
    <source>
        <dbReference type="Pfam" id="PF10355"/>
    </source>
</evidence>
<feature type="transmembrane region" description="Helical" evidence="2">
    <location>
        <begin position="295"/>
        <end position="314"/>
    </location>
</feature>
<evidence type="ECO:0000259" key="4">
    <source>
        <dbReference type="Pfam" id="PF10348"/>
    </source>
</evidence>
<evidence type="ECO:0008006" key="8">
    <source>
        <dbReference type="Google" id="ProtNLM"/>
    </source>
</evidence>
<dbReference type="InterPro" id="IPR018825">
    <property type="entry name" value="DUF2427"/>
</dbReference>
<dbReference type="Proteomes" id="UP000184356">
    <property type="component" value="Unassembled WGS sequence"/>
</dbReference>
<dbReference type="OrthoDB" id="4005299at2759"/>
<dbReference type="STRING" id="1036612.A0A1L9TJW8"/>
<keyword evidence="2" id="KW-1133">Transmembrane helix</keyword>
<evidence type="ECO:0000256" key="1">
    <source>
        <dbReference type="SAM" id="MobiDB-lite"/>
    </source>
</evidence>
<feature type="transmembrane region" description="Helical" evidence="2">
    <location>
        <begin position="105"/>
        <end position="127"/>
    </location>
</feature>